<name>A0ABV2E6X6_9STAP</name>
<evidence type="ECO:0000256" key="2">
    <source>
        <dbReference type="ARBA" id="ARBA00023002"/>
    </source>
</evidence>
<reference evidence="3 4" key="1">
    <citation type="submission" date="2024-05" db="EMBL/GenBank/DDBJ databases">
        <title>Genomic Encyclopedia of Type Strains, Phase IV (KMG-IV): sequencing the most valuable type-strain genomes for metagenomic binning, comparative biology and taxonomic classification.</title>
        <authorList>
            <person name="Goeker M."/>
        </authorList>
    </citation>
    <scope>NUCLEOTIDE SEQUENCE [LARGE SCALE GENOMIC DNA]</scope>
    <source>
        <strain evidence="3 4">DSM 25286</strain>
    </source>
</reference>
<comment type="similarity">
    <text evidence="1">Belongs to the short-chain dehydrogenases/reductases (SDR) family.</text>
</comment>
<dbReference type="PANTHER" id="PTHR24321">
    <property type="entry name" value="DEHYDROGENASES, SHORT CHAIN"/>
    <property type="match status" value="1"/>
</dbReference>
<gene>
    <name evidence="3" type="ORF">ABHD89_000556</name>
</gene>
<dbReference type="InterPro" id="IPR020904">
    <property type="entry name" value="Sc_DH/Rdtase_CS"/>
</dbReference>
<dbReference type="Gene3D" id="3.40.50.720">
    <property type="entry name" value="NAD(P)-binding Rossmann-like Domain"/>
    <property type="match status" value="1"/>
</dbReference>
<protein>
    <submittedName>
        <fullName evidence="3">Cyclopentanol dehydrogenase</fullName>
        <ecNumber evidence="3">1.1.1.163</ecNumber>
    </submittedName>
</protein>
<dbReference type="EMBL" id="JBDZDV010000001">
    <property type="protein sequence ID" value="MET3110168.1"/>
    <property type="molecule type" value="Genomic_DNA"/>
</dbReference>
<evidence type="ECO:0000313" key="3">
    <source>
        <dbReference type="EMBL" id="MET3110168.1"/>
    </source>
</evidence>
<dbReference type="InterPro" id="IPR036291">
    <property type="entry name" value="NAD(P)-bd_dom_sf"/>
</dbReference>
<evidence type="ECO:0000256" key="1">
    <source>
        <dbReference type="ARBA" id="ARBA00006484"/>
    </source>
</evidence>
<dbReference type="NCBIfam" id="NF005559">
    <property type="entry name" value="PRK07231.1"/>
    <property type="match status" value="1"/>
</dbReference>
<accession>A0ABV2E6X6</accession>
<dbReference type="PRINTS" id="PR00080">
    <property type="entry name" value="SDRFAMILY"/>
</dbReference>
<proteinExistence type="inferred from homology"/>
<keyword evidence="2 3" id="KW-0560">Oxidoreductase</keyword>
<dbReference type="EC" id="1.1.1.163" evidence="3"/>
<dbReference type="RefSeq" id="WP_230820540.1">
    <property type="nucleotide sequence ID" value="NZ_JAJNCU010000001.1"/>
</dbReference>
<keyword evidence="4" id="KW-1185">Reference proteome</keyword>
<dbReference type="PRINTS" id="PR00081">
    <property type="entry name" value="GDHRDH"/>
</dbReference>
<dbReference type="PROSITE" id="PS00061">
    <property type="entry name" value="ADH_SHORT"/>
    <property type="match status" value="1"/>
</dbReference>
<comment type="caution">
    <text evidence="3">The sequence shown here is derived from an EMBL/GenBank/DDBJ whole genome shotgun (WGS) entry which is preliminary data.</text>
</comment>
<dbReference type="PANTHER" id="PTHR24321:SF8">
    <property type="entry name" value="ESTRADIOL 17-BETA-DEHYDROGENASE 8-RELATED"/>
    <property type="match status" value="1"/>
</dbReference>
<dbReference type="Proteomes" id="UP001549019">
    <property type="component" value="Unassembled WGS sequence"/>
</dbReference>
<sequence length="252" mass="26610">MGRLDGKVAIVTGAAQGLGEALVKRIAEEGAKVVGVDLNEEKLKETMAKYGEHTLGLKLDVTDENGWQEIVDTTIETFGKVDVLVNNAAMMSNKGVLDLKPEEYMKVMQVNSLGTLLGIQKSIPKMQENGGGSIVNIASIGALKSGAADGGDAAYSASKGSVRALSKHVAHNFAKDNIRCNSVYPGGIMTDMLKKVFDESPDLWESNKAASPLPNHIADPVDIANGVVYLASDDAKAVTGTELIIDNGNMTH</sequence>
<dbReference type="Pfam" id="PF13561">
    <property type="entry name" value="adh_short_C2"/>
    <property type="match status" value="1"/>
</dbReference>
<dbReference type="GO" id="GO:0055041">
    <property type="term" value="F:cyclopentanol dehydrogenase activity"/>
    <property type="evidence" value="ECO:0007669"/>
    <property type="project" value="UniProtKB-EC"/>
</dbReference>
<dbReference type="InterPro" id="IPR002347">
    <property type="entry name" value="SDR_fam"/>
</dbReference>
<organism evidence="3 4">
    <name type="scientific">Salinicoccus halitifaciens</name>
    <dbReference type="NCBI Taxonomy" id="1073415"/>
    <lineage>
        <taxon>Bacteria</taxon>
        <taxon>Bacillati</taxon>
        <taxon>Bacillota</taxon>
        <taxon>Bacilli</taxon>
        <taxon>Bacillales</taxon>
        <taxon>Staphylococcaceae</taxon>
        <taxon>Salinicoccus</taxon>
    </lineage>
</organism>
<dbReference type="SUPFAM" id="SSF51735">
    <property type="entry name" value="NAD(P)-binding Rossmann-fold domains"/>
    <property type="match status" value="1"/>
</dbReference>
<evidence type="ECO:0000313" key="4">
    <source>
        <dbReference type="Proteomes" id="UP001549019"/>
    </source>
</evidence>